<feature type="chain" id="PRO_5047100079" evidence="1">
    <location>
        <begin position="30"/>
        <end position="167"/>
    </location>
</feature>
<proteinExistence type="predicted"/>
<evidence type="ECO:0000313" key="3">
    <source>
        <dbReference type="Proteomes" id="UP001237448"/>
    </source>
</evidence>
<feature type="signal peptide" evidence="1">
    <location>
        <begin position="1"/>
        <end position="29"/>
    </location>
</feature>
<evidence type="ECO:0000256" key="1">
    <source>
        <dbReference type="SAM" id="SignalP"/>
    </source>
</evidence>
<organism evidence="2 3">
    <name type="scientific">Labrys monachus</name>
    <dbReference type="NCBI Taxonomy" id="217067"/>
    <lineage>
        <taxon>Bacteria</taxon>
        <taxon>Pseudomonadati</taxon>
        <taxon>Pseudomonadota</taxon>
        <taxon>Alphaproteobacteria</taxon>
        <taxon>Hyphomicrobiales</taxon>
        <taxon>Xanthobacteraceae</taxon>
        <taxon>Labrys</taxon>
    </lineage>
</organism>
<sequence>MVFPINRKCAGLLSSLIASSLFFTLNASAQNDFSFPVHIGDSVDKVKAELNTDVNPEPYHNPVKLPAYIPDPMSGKTVIDLRTKGISIFFSSYGTVEAIRFDVPFSAPILGVYLGENLDQVVSKLGPPLRQIGISKHYISYMYVLNDQSYIHFNMVEQAVQSVVLTK</sequence>
<dbReference type="EMBL" id="JAUSVK010000001">
    <property type="protein sequence ID" value="MDQ0391296.1"/>
    <property type="molecule type" value="Genomic_DNA"/>
</dbReference>
<evidence type="ECO:0000313" key="2">
    <source>
        <dbReference type="EMBL" id="MDQ0391296.1"/>
    </source>
</evidence>
<dbReference type="RefSeq" id="WP_307423374.1">
    <property type="nucleotide sequence ID" value="NZ_JAUSVK010000001.1"/>
</dbReference>
<protein>
    <submittedName>
        <fullName evidence="2">Uncharacterized protein</fullName>
    </submittedName>
</protein>
<reference evidence="2 3" key="1">
    <citation type="submission" date="2023-07" db="EMBL/GenBank/DDBJ databases">
        <title>Genomic Encyclopedia of Type Strains, Phase IV (KMG-IV): sequencing the most valuable type-strain genomes for metagenomic binning, comparative biology and taxonomic classification.</title>
        <authorList>
            <person name="Goeker M."/>
        </authorList>
    </citation>
    <scope>NUCLEOTIDE SEQUENCE [LARGE SCALE GENOMIC DNA]</scope>
    <source>
        <strain evidence="2 3">DSM 5896</strain>
    </source>
</reference>
<keyword evidence="1" id="KW-0732">Signal</keyword>
<name>A0ABU0F9T4_9HYPH</name>
<accession>A0ABU0F9T4</accession>
<dbReference type="Proteomes" id="UP001237448">
    <property type="component" value="Unassembled WGS sequence"/>
</dbReference>
<keyword evidence="3" id="KW-1185">Reference proteome</keyword>
<gene>
    <name evidence="2" type="ORF">J3R73_001088</name>
</gene>
<comment type="caution">
    <text evidence="2">The sequence shown here is derived from an EMBL/GenBank/DDBJ whole genome shotgun (WGS) entry which is preliminary data.</text>
</comment>